<evidence type="ECO:0000313" key="3">
    <source>
        <dbReference type="EMBL" id="QWG12317.1"/>
    </source>
</evidence>
<evidence type="ECO:0000256" key="1">
    <source>
        <dbReference type="SAM" id="Phobius"/>
    </source>
</evidence>
<evidence type="ECO:0000259" key="2">
    <source>
        <dbReference type="Pfam" id="PF11127"/>
    </source>
</evidence>
<keyword evidence="1" id="KW-0812">Transmembrane</keyword>
<reference evidence="3" key="1">
    <citation type="submission" date="2021-06" db="EMBL/GenBank/DDBJ databases">
        <title>Bradyrhizobium sp. S2-20-1 Genome sequencing.</title>
        <authorList>
            <person name="Jin L."/>
        </authorList>
    </citation>
    <scope>NUCLEOTIDE SEQUENCE</scope>
    <source>
        <strain evidence="3">S2-20-1</strain>
    </source>
</reference>
<organism evidence="3 4">
    <name type="scientific">Bradyrhizobium sediminis</name>
    <dbReference type="NCBI Taxonomy" id="2840469"/>
    <lineage>
        <taxon>Bacteria</taxon>
        <taxon>Pseudomonadati</taxon>
        <taxon>Pseudomonadota</taxon>
        <taxon>Alphaproteobacteria</taxon>
        <taxon>Hyphomicrobiales</taxon>
        <taxon>Nitrobacteraceae</taxon>
        <taxon>Bradyrhizobium</taxon>
    </lineage>
</organism>
<gene>
    <name evidence="3" type="ORF">KMZ29_21805</name>
</gene>
<accession>A0A975NBZ6</accession>
<protein>
    <submittedName>
        <fullName evidence="3">DUF2892 domain-containing protein</fullName>
    </submittedName>
</protein>
<sequence length="70" mass="7591">MSRNVGSVDRIIRVVVGLLLIAYAIPIGFSQTGWNWVGWIGVVPLLTAAFGYCPAYSLFGMSTCPLKQQS</sequence>
<feature type="transmembrane region" description="Helical" evidence="1">
    <location>
        <begin position="36"/>
        <end position="59"/>
    </location>
</feature>
<keyword evidence="1" id="KW-0472">Membrane</keyword>
<feature type="domain" description="Inner membrane protein YgaP-like transmembrane" evidence="2">
    <location>
        <begin position="1"/>
        <end position="66"/>
    </location>
</feature>
<proteinExistence type="predicted"/>
<dbReference type="Proteomes" id="UP000680839">
    <property type="component" value="Chromosome"/>
</dbReference>
<dbReference type="EMBL" id="CP076134">
    <property type="protein sequence ID" value="QWG12317.1"/>
    <property type="molecule type" value="Genomic_DNA"/>
</dbReference>
<evidence type="ECO:0000313" key="4">
    <source>
        <dbReference type="Proteomes" id="UP000680839"/>
    </source>
</evidence>
<name>A0A975NBZ6_9BRAD</name>
<feature type="transmembrane region" description="Helical" evidence="1">
    <location>
        <begin position="12"/>
        <end position="30"/>
    </location>
</feature>
<dbReference type="AlphaFoldDB" id="A0A975NBZ6"/>
<dbReference type="InterPro" id="IPR021309">
    <property type="entry name" value="YgaP-like_TM"/>
</dbReference>
<dbReference type="Pfam" id="PF11127">
    <property type="entry name" value="YgaP-like_TM"/>
    <property type="match status" value="1"/>
</dbReference>
<keyword evidence="1" id="KW-1133">Transmembrane helix</keyword>
<dbReference type="RefSeq" id="WP_215621140.1">
    <property type="nucleotide sequence ID" value="NZ_CP076134.1"/>
</dbReference>